<proteinExistence type="predicted"/>
<name>A0A6H5GHU3_9HEMI</name>
<organism evidence="1 3">
    <name type="scientific">Nesidiocoris tenuis</name>
    <dbReference type="NCBI Taxonomy" id="355587"/>
    <lineage>
        <taxon>Eukaryota</taxon>
        <taxon>Metazoa</taxon>
        <taxon>Ecdysozoa</taxon>
        <taxon>Arthropoda</taxon>
        <taxon>Hexapoda</taxon>
        <taxon>Insecta</taxon>
        <taxon>Pterygota</taxon>
        <taxon>Neoptera</taxon>
        <taxon>Paraneoptera</taxon>
        <taxon>Hemiptera</taxon>
        <taxon>Heteroptera</taxon>
        <taxon>Panheteroptera</taxon>
        <taxon>Cimicomorpha</taxon>
        <taxon>Miridae</taxon>
        <taxon>Dicyphina</taxon>
        <taxon>Nesidiocoris</taxon>
    </lineage>
</organism>
<gene>
    <name evidence="2" type="ORF">NTEN_LOCUS11863</name>
    <name evidence="1" type="ORF">NTEN_LOCUS8921</name>
</gene>
<reference evidence="1 3" key="1">
    <citation type="submission" date="2020-02" db="EMBL/GenBank/DDBJ databases">
        <authorList>
            <person name="Ferguson B K."/>
        </authorList>
    </citation>
    <scope>NUCLEOTIDE SEQUENCE [LARGE SCALE GENOMIC DNA]</scope>
</reference>
<sequence>MGARGRGNVRKRGGELPVCCTRGQPNWPIPDCQIRRTRVNRFPQVSPKQTIQIRRFLTVNGSIGIVLKSELKCLSRQDLTPCLIEIWITH</sequence>
<feature type="non-terminal residue" evidence="1">
    <location>
        <position position="90"/>
    </location>
</feature>
<protein>
    <submittedName>
        <fullName evidence="1">Uncharacterized protein</fullName>
    </submittedName>
</protein>
<dbReference type="AlphaFoldDB" id="A0A6H5GHU3"/>
<evidence type="ECO:0000313" key="2">
    <source>
        <dbReference type="EMBL" id="CAB0006386.1"/>
    </source>
</evidence>
<dbReference type="EMBL" id="CADCXU010013467">
    <property type="protein sequence ID" value="CAB0003384.1"/>
    <property type="molecule type" value="Genomic_DNA"/>
</dbReference>
<dbReference type="EMBL" id="CADCXU010017634">
    <property type="protein sequence ID" value="CAB0006386.1"/>
    <property type="molecule type" value="Genomic_DNA"/>
</dbReference>
<accession>A0A6H5GHU3</accession>
<dbReference type="Proteomes" id="UP000479000">
    <property type="component" value="Unassembled WGS sequence"/>
</dbReference>
<keyword evidence="3" id="KW-1185">Reference proteome</keyword>
<evidence type="ECO:0000313" key="1">
    <source>
        <dbReference type="EMBL" id="CAB0003384.1"/>
    </source>
</evidence>
<evidence type="ECO:0000313" key="3">
    <source>
        <dbReference type="Proteomes" id="UP000479000"/>
    </source>
</evidence>